<proteinExistence type="predicted"/>
<feature type="region of interest" description="Disordered" evidence="1">
    <location>
        <begin position="67"/>
        <end position="148"/>
    </location>
</feature>
<dbReference type="EMBL" id="KK914288">
    <property type="protein sequence ID" value="KDP42745.1"/>
    <property type="molecule type" value="Genomic_DNA"/>
</dbReference>
<dbReference type="Proteomes" id="UP000027138">
    <property type="component" value="Unassembled WGS sequence"/>
</dbReference>
<feature type="compositionally biased region" description="Basic and acidic residues" evidence="1">
    <location>
        <begin position="67"/>
        <end position="77"/>
    </location>
</feature>
<dbReference type="PANTHER" id="PTHR34207">
    <property type="entry name" value="PROTEIN BIC1"/>
    <property type="match status" value="1"/>
</dbReference>
<dbReference type="CDD" id="cd22645">
    <property type="entry name" value="BIC1_CID"/>
    <property type="match status" value="1"/>
</dbReference>
<accession>A0A067LE34</accession>
<evidence type="ECO:0000313" key="2">
    <source>
        <dbReference type="EMBL" id="KDP42745.1"/>
    </source>
</evidence>
<dbReference type="OrthoDB" id="672067at2759"/>
<organism evidence="2 3">
    <name type="scientific">Jatropha curcas</name>
    <name type="common">Barbados nut</name>
    <dbReference type="NCBI Taxonomy" id="180498"/>
    <lineage>
        <taxon>Eukaryota</taxon>
        <taxon>Viridiplantae</taxon>
        <taxon>Streptophyta</taxon>
        <taxon>Embryophyta</taxon>
        <taxon>Tracheophyta</taxon>
        <taxon>Spermatophyta</taxon>
        <taxon>Magnoliopsida</taxon>
        <taxon>eudicotyledons</taxon>
        <taxon>Gunneridae</taxon>
        <taxon>Pentapetalae</taxon>
        <taxon>rosids</taxon>
        <taxon>fabids</taxon>
        <taxon>Malpighiales</taxon>
        <taxon>Euphorbiaceae</taxon>
        <taxon>Crotonoideae</taxon>
        <taxon>Jatropheae</taxon>
        <taxon>Jatropha</taxon>
    </lineage>
</organism>
<sequence length="227" mass="26049">MTGHVHLSLTIHKNTTLALTCKLTPHPFFSLFCSLTSKPLKIICNTQSSSFTKKNEMYNPMYQEIKKPVNQEPRNQENQESSNQEDQEMNPLSLPLESNQTHYRLTNDYDDDDENQQESEGKTQQSDTGVPVGDQDYGKNEKQETRGKALVQEYDSGCERLRRHRIEVAGRVWIPDIWGQEELLKDWIDCSAFDAPLMPNSIMSARAALVEEGRRATSGRLRIENRC</sequence>
<reference evidence="2 3" key="1">
    <citation type="journal article" date="2014" name="PLoS ONE">
        <title>Global Analysis of Gene Expression Profiles in Physic Nut (Jatropha curcas L.) Seedlings Exposed to Salt Stress.</title>
        <authorList>
            <person name="Zhang L."/>
            <person name="Zhang C."/>
            <person name="Wu P."/>
            <person name="Chen Y."/>
            <person name="Li M."/>
            <person name="Jiang H."/>
            <person name="Wu G."/>
        </authorList>
    </citation>
    <scope>NUCLEOTIDE SEQUENCE [LARGE SCALE GENOMIC DNA]</scope>
    <source>
        <strain evidence="3">cv. GZQX0401</strain>
        <tissue evidence="2">Young leaves</tissue>
    </source>
</reference>
<dbReference type="PANTHER" id="PTHR34207:SF2">
    <property type="entry name" value="PROTEIN BIC1"/>
    <property type="match status" value="1"/>
</dbReference>
<protein>
    <recommendedName>
        <fullName evidence="4">Protein BIC1</fullName>
    </recommendedName>
</protein>
<dbReference type="InterPro" id="IPR040374">
    <property type="entry name" value="BIC"/>
</dbReference>
<dbReference type="STRING" id="180498.A0A067LE34"/>
<keyword evidence="3" id="KW-1185">Reference proteome</keyword>
<dbReference type="AlphaFoldDB" id="A0A067LE34"/>
<gene>
    <name evidence="2" type="ORF">JCGZ_23685</name>
</gene>
<dbReference type="GO" id="GO:0009785">
    <property type="term" value="P:blue light signaling pathway"/>
    <property type="evidence" value="ECO:0007669"/>
    <property type="project" value="InterPro"/>
</dbReference>
<evidence type="ECO:0000256" key="1">
    <source>
        <dbReference type="SAM" id="MobiDB-lite"/>
    </source>
</evidence>
<evidence type="ECO:0008006" key="4">
    <source>
        <dbReference type="Google" id="ProtNLM"/>
    </source>
</evidence>
<feature type="compositionally biased region" description="Basic and acidic residues" evidence="1">
    <location>
        <begin position="136"/>
        <end position="147"/>
    </location>
</feature>
<name>A0A067LE34_JATCU</name>
<evidence type="ECO:0000313" key="3">
    <source>
        <dbReference type="Proteomes" id="UP000027138"/>
    </source>
</evidence>
<feature type="compositionally biased region" description="Acidic residues" evidence="1">
    <location>
        <begin position="108"/>
        <end position="117"/>
    </location>
</feature>